<dbReference type="Gene3D" id="3.30.420.10">
    <property type="entry name" value="Ribonuclease H-like superfamily/Ribonuclease H"/>
    <property type="match status" value="1"/>
</dbReference>
<sequence length="819" mass="95475">MVAIQNLSWCKCIGNIYNMVRERDIKQIYRNHLKHIVPMHPLSAEQQKKHDDSRICFICGTEFKQDCVKVLEHCHVTGRYRGCAHSTCNLNYKVPSYIPVFFHNLSGYDSHLFIKQLANETEQIDVLPLSTEKYITFGKHLLVDEINKCGKIEKKFIHLRFVDSFKFLSSSLDSLSKNLSDDQCLEVRKFFSNDEEFKLVRMKGCFPYSYVDSFDKLEETDIPPLEKFYDEMRGENISPDDYQRAVTVYQTFNCKSLGEYSDVYLKSDVLLLSDVFENFRKLCMKIYGLDPAHYLTAPGLTWDAMLKYTKVKLELLTDMNMYHFFKKGIRGGVSTCIKRKSIANNEFVPDYDPSQPKTFIQYLDVTNLYGKSMTEYLPHSGFRWLNEIEIQNFNVFDIGDEDDLGYVLEVDLHYPQHLHCCHNDLPFCPENITPPNSTQSKLIPNFCDKNEYIIHYRNLKQCLDHGLIVNRVHRILEFRQSPWLKQYINLNTKMRNNAKNKFEVGFYKQMNNGVFGKTMENVDKRKTIKLLTHWENFGRHLGIESYVAKPNFKSFVQFSQKLYAVLMNRVSVLYNKPVYVGFTILDISKIVIYRFFYDVLRRHYGNNVSLLYTDTDSLIVEIKTDDLYQHIRDNLHEYDTSNFKDNLHGVPTTVSMIGKMKDEYAGKVIKCFYGAGSKAYCVKLANDEMVKKAKGVKKSVIKNVLTECDYQSVSEQSNKTIMCKMISFRSTLHDIYTILINKISLSSKDDKRFVIPNTCETYAWGHYKIPCENNDPLDELLRIAHEVLLDTPATTDQLVNDVSEIDEIVNDAFDTIMNT</sequence>
<keyword evidence="2" id="KW-1185">Reference proteome</keyword>
<dbReference type="GO" id="GO:0000166">
    <property type="term" value="F:nucleotide binding"/>
    <property type="evidence" value="ECO:0007669"/>
    <property type="project" value="InterPro"/>
</dbReference>
<dbReference type="Gene3D" id="3.90.1600.10">
    <property type="entry name" value="Palm domain of DNA polymerase"/>
    <property type="match status" value="1"/>
</dbReference>
<dbReference type="InterPro" id="IPR012337">
    <property type="entry name" value="RNaseH-like_sf"/>
</dbReference>
<dbReference type="PANTHER" id="PTHR31511">
    <property type="entry name" value="PROTEIN CBG23764"/>
    <property type="match status" value="1"/>
</dbReference>
<evidence type="ECO:0008006" key="3">
    <source>
        <dbReference type="Google" id="ProtNLM"/>
    </source>
</evidence>
<dbReference type="InterPro" id="IPR017964">
    <property type="entry name" value="DNA-dir_DNA_pol_B_CS"/>
</dbReference>
<comment type="caution">
    <text evidence="1">The sequence shown here is derived from an EMBL/GenBank/DDBJ whole genome shotgun (WGS) entry which is preliminary data.</text>
</comment>
<dbReference type="GO" id="GO:0042575">
    <property type="term" value="C:DNA polymerase complex"/>
    <property type="evidence" value="ECO:0007669"/>
    <property type="project" value="UniProtKB-ARBA"/>
</dbReference>
<dbReference type="PANTHER" id="PTHR31511:SF12">
    <property type="entry name" value="RHO TERMINATION FACTOR N-TERMINAL DOMAIN-CONTAINING PROTEIN"/>
    <property type="match status" value="1"/>
</dbReference>
<dbReference type="InterPro" id="IPR043502">
    <property type="entry name" value="DNA/RNA_pol_sf"/>
</dbReference>
<dbReference type="AlphaFoldDB" id="A0AAN7VL78"/>
<protein>
    <recommendedName>
        <fullName evidence="3">DNA-directed DNA polymerase</fullName>
    </recommendedName>
</protein>
<organism evidence="1 2">
    <name type="scientific">Pyrocoelia pectoralis</name>
    <dbReference type="NCBI Taxonomy" id="417401"/>
    <lineage>
        <taxon>Eukaryota</taxon>
        <taxon>Metazoa</taxon>
        <taxon>Ecdysozoa</taxon>
        <taxon>Arthropoda</taxon>
        <taxon>Hexapoda</taxon>
        <taxon>Insecta</taxon>
        <taxon>Pterygota</taxon>
        <taxon>Neoptera</taxon>
        <taxon>Endopterygota</taxon>
        <taxon>Coleoptera</taxon>
        <taxon>Polyphaga</taxon>
        <taxon>Elateriformia</taxon>
        <taxon>Elateroidea</taxon>
        <taxon>Lampyridae</taxon>
        <taxon>Lampyrinae</taxon>
        <taxon>Pyrocoelia</taxon>
    </lineage>
</organism>
<reference evidence="1 2" key="1">
    <citation type="journal article" date="2024" name="Insects">
        <title>An Improved Chromosome-Level Genome Assembly of the Firefly Pyrocoelia pectoralis.</title>
        <authorList>
            <person name="Fu X."/>
            <person name="Meyer-Rochow V.B."/>
            <person name="Ballantyne L."/>
            <person name="Zhu X."/>
        </authorList>
    </citation>
    <scope>NUCLEOTIDE SEQUENCE [LARGE SCALE GENOMIC DNA]</scope>
    <source>
        <strain evidence="1">XCY_ONT2</strain>
    </source>
</reference>
<dbReference type="SUPFAM" id="SSF53098">
    <property type="entry name" value="Ribonuclease H-like"/>
    <property type="match status" value="1"/>
</dbReference>
<name>A0AAN7VL78_9COLE</name>
<gene>
    <name evidence="1" type="ORF">RI129_005522</name>
</gene>
<dbReference type="EMBL" id="JAVRBK010000003">
    <property type="protein sequence ID" value="KAK5647058.1"/>
    <property type="molecule type" value="Genomic_DNA"/>
</dbReference>
<evidence type="ECO:0000313" key="1">
    <source>
        <dbReference type="EMBL" id="KAK5647058.1"/>
    </source>
</evidence>
<dbReference type="InterPro" id="IPR036397">
    <property type="entry name" value="RNaseH_sf"/>
</dbReference>
<dbReference type="InterPro" id="IPR023211">
    <property type="entry name" value="DNA_pol_palm_dom_sf"/>
</dbReference>
<dbReference type="SUPFAM" id="SSF56672">
    <property type="entry name" value="DNA/RNA polymerases"/>
    <property type="match status" value="1"/>
</dbReference>
<dbReference type="GO" id="GO:0003676">
    <property type="term" value="F:nucleic acid binding"/>
    <property type="evidence" value="ECO:0007669"/>
    <property type="project" value="InterPro"/>
</dbReference>
<dbReference type="GO" id="GO:0071897">
    <property type="term" value="P:DNA biosynthetic process"/>
    <property type="evidence" value="ECO:0007669"/>
    <property type="project" value="UniProtKB-ARBA"/>
</dbReference>
<accession>A0AAN7VL78</accession>
<dbReference type="Proteomes" id="UP001329430">
    <property type="component" value="Chromosome 3"/>
</dbReference>
<proteinExistence type="predicted"/>
<dbReference type="PROSITE" id="PS00116">
    <property type="entry name" value="DNA_POLYMERASE_B"/>
    <property type="match status" value="1"/>
</dbReference>
<evidence type="ECO:0000313" key="2">
    <source>
        <dbReference type="Proteomes" id="UP001329430"/>
    </source>
</evidence>